<organism evidence="1 2">
    <name type="scientific">Shouchella rhizosphaerae</name>
    <dbReference type="NCBI Taxonomy" id="866786"/>
    <lineage>
        <taxon>Bacteria</taxon>
        <taxon>Bacillati</taxon>
        <taxon>Bacillota</taxon>
        <taxon>Bacilli</taxon>
        <taxon>Bacillales</taxon>
        <taxon>Bacillaceae</taxon>
        <taxon>Shouchella</taxon>
    </lineage>
</organism>
<keyword evidence="2" id="KW-1185">Reference proteome</keyword>
<evidence type="ECO:0008006" key="3">
    <source>
        <dbReference type="Google" id="ProtNLM"/>
    </source>
</evidence>
<gene>
    <name evidence="1" type="ORF">V5G21_08650</name>
</gene>
<accession>A0ABZ2D2L5</accession>
<protein>
    <recommendedName>
        <fullName evidence="3">Arc family DNA-binding protein</fullName>
    </recommendedName>
</protein>
<dbReference type="EMBL" id="CP144921">
    <property type="protein sequence ID" value="WWA31865.1"/>
    <property type="molecule type" value="Genomic_DNA"/>
</dbReference>
<dbReference type="Proteomes" id="UP001341136">
    <property type="component" value="Chromosome"/>
</dbReference>
<proteinExistence type="predicted"/>
<dbReference type="RefSeq" id="WP_167369564.1">
    <property type="nucleotide sequence ID" value="NZ_CP144921.1"/>
</dbReference>
<evidence type="ECO:0000313" key="2">
    <source>
        <dbReference type="Proteomes" id="UP001341136"/>
    </source>
</evidence>
<reference evidence="1 2" key="1">
    <citation type="submission" date="2024-01" db="EMBL/GenBank/DDBJ databases">
        <title>Culturomics analysis of mouse respiratory tract.</title>
        <authorList>
            <person name="Phillips A.M."/>
            <person name="Collette N.M."/>
            <person name="Mageeney C.M."/>
            <person name="Sinha A."/>
            <person name="Hern K.E."/>
            <person name="Arkin A.P."/>
            <person name="Williams K.P."/>
            <person name="Branda S."/>
        </authorList>
    </citation>
    <scope>NUCLEOTIDE SEQUENCE [LARGE SCALE GENOMIC DNA]</scope>
    <source>
        <strain evidence="1 2">CP20</strain>
    </source>
</reference>
<sequence>MNRVPKLIKFPKELVQLVEDYRKQHKIRTFSGAVYDLLKKGLQGANDNDNAR</sequence>
<name>A0ABZ2D2L5_9BACI</name>
<evidence type="ECO:0000313" key="1">
    <source>
        <dbReference type="EMBL" id="WWA31865.1"/>
    </source>
</evidence>